<accession>A0ABT3L203</accession>
<gene>
    <name evidence="1" type="ORF">K4A83_04495</name>
</gene>
<evidence type="ECO:0000313" key="2">
    <source>
        <dbReference type="Proteomes" id="UP001526426"/>
    </source>
</evidence>
<name>A0ABT3L203_9CYAN</name>
<evidence type="ECO:0000313" key="1">
    <source>
        <dbReference type="EMBL" id="MCW6035534.1"/>
    </source>
</evidence>
<comment type="caution">
    <text evidence="1">The sequence shown here is derived from an EMBL/GenBank/DDBJ whole genome shotgun (WGS) entry which is preliminary data.</text>
</comment>
<dbReference type="PANTHER" id="PTHR34235">
    <property type="entry name" value="SLR1203 PROTEIN-RELATED"/>
    <property type="match status" value="1"/>
</dbReference>
<sequence length="151" mass="17865">MSTELKVSQTNLYNTDFVLWIETTVEQLRQQNYTHVDWENLLEELEHMARRERKSLKSNLIIIFLHLLKWQYQPLGRTGSWRGSLREHRRRIKEDLNDSPSLVPYLQQVCTDCYENARAQAADETGLPLETFPIHCPYSIEQALNSDYLPD</sequence>
<dbReference type="InterPro" id="IPR002636">
    <property type="entry name" value="DUF29"/>
</dbReference>
<dbReference type="PANTHER" id="PTHR34235:SF3">
    <property type="entry name" value="SLR1203 PROTEIN"/>
    <property type="match status" value="1"/>
</dbReference>
<dbReference type="Gene3D" id="1.20.1220.20">
    <property type="entry name" value="Uncharcterised protein PF01724"/>
    <property type="match status" value="1"/>
</dbReference>
<protein>
    <submittedName>
        <fullName evidence="1">DUF29 domain-containing protein</fullName>
    </submittedName>
</protein>
<dbReference type="EMBL" id="JAIHOM010000015">
    <property type="protein sequence ID" value="MCW6035534.1"/>
    <property type="molecule type" value="Genomic_DNA"/>
</dbReference>
<organism evidence="1 2">
    <name type="scientific">Spirulina subsalsa FACHB-351</name>
    <dbReference type="NCBI Taxonomy" id="234711"/>
    <lineage>
        <taxon>Bacteria</taxon>
        <taxon>Bacillati</taxon>
        <taxon>Cyanobacteriota</taxon>
        <taxon>Cyanophyceae</taxon>
        <taxon>Spirulinales</taxon>
        <taxon>Spirulinaceae</taxon>
        <taxon>Spirulina</taxon>
    </lineage>
</organism>
<dbReference type="RefSeq" id="WP_265263231.1">
    <property type="nucleotide sequence ID" value="NZ_JAIHOM010000015.1"/>
</dbReference>
<proteinExistence type="predicted"/>
<dbReference type="Proteomes" id="UP001526426">
    <property type="component" value="Unassembled WGS sequence"/>
</dbReference>
<dbReference type="Pfam" id="PF01724">
    <property type="entry name" value="DUF29"/>
    <property type="match status" value="1"/>
</dbReference>
<reference evidence="1 2" key="1">
    <citation type="submission" date="2021-08" db="EMBL/GenBank/DDBJ databases">
        <title>Draft genome sequence of Spirulina subsalsa with high tolerance to salinity and hype-accumulation of phycocyanin.</title>
        <authorList>
            <person name="Pei H."/>
            <person name="Jiang L."/>
        </authorList>
    </citation>
    <scope>NUCLEOTIDE SEQUENCE [LARGE SCALE GENOMIC DNA]</scope>
    <source>
        <strain evidence="1 2">FACHB-351</strain>
    </source>
</reference>
<keyword evidence="2" id="KW-1185">Reference proteome</keyword>